<name>A0AB38BSI4_PSESX</name>
<protein>
    <submittedName>
        <fullName evidence="1">Uncharacterized protein</fullName>
    </submittedName>
</protein>
<sequence length="45" mass="5100">MTQSATKSIPTLEWYDPRRLDTTFGGIMGRYTEQAKLAAVQEYCA</sequence>
<feature type="non-terminal residue" evidence="1">
    <location>
        <position position="45"/>
    </location>
</feature>
<evidence type="ECO:0000313" key="2">
    <source>
        <dbReference type="Proteomes" id="UP000183083"/>
    </source>
</evidence>
<gene>
    <name evidence="1" type="ORF">SAMN05444065_105356</name>
</gene>
<proteinExistence type="predicted"/>
<dbReference type="AlphaFoldDB" id="A0AB38BSI4"/>
<comment type="caution">
    <text evidence="1">The sequence shown here is derived from an EMBL/GenBank/DDBJ whole genome shotgun (WGS) entry which is preliminary data.</text>
</comment>
<dbReference type="Proteomes" id="UP000183083">
    <property type="component" value="Unassembled WGS sequence"/>
</dbReference>
<organism evidence="1 2">
    <name type="scientific">Pseudomonas syringae</name>
    <dbReference type="NCBI Taxonomy" id="317"/>
    <lineage>
        <taxon>Bacteria</taxon>
        <taxon>Pseudomonadati</taxon>
        <taxon>Pseudomonadota</taxon>
        <taxon>Gammaproteobacteria</taxon>
        <taxon>Pseudomonadales</taxon>
        <taxon>Pseudomonadaceae</taxon>
        <taxon>Pseudomonas</taxon>
    </lineage>
</organism>
<evidence type="ECO:0000313" key="1">
    <source>
        <dbReference type="EMBL" id="SFN98252.1"/>
    </source>
</evidence>
<accession>A0AB38BSI4</accession>
<dbReference type="EMBL" id="FOVV01000005">
    <property type="protein sequence ID" value="SFN98252.1"/>
    <property type="molecule type" value="Genomic_DNA"/>
</dbReference>
<reference evidence="1 2" key="1">
    <citation type="submission" date="2016-10" db="EMBL/GenBank/DDBJ databases">
        <authorList>
            <person name="Varghese N."/>
            <person name="Submissions S."/>
        </authorList>
    </citation>
    <scope>NUCLEOTIDE SEQUENCE [LARGE SCALE GENOMIC DNA]</scope>
    <source>
        <strain evidence="1 2">BS0292</strain>
    </source>
</reference>